<proteinExistence type="predicted"/>
<dbReference type="Proteomes" id="UP001372526">
    <property type="component" value="Unassembled WGS sequence"/>
</dbReference>
<keyword evidence="2" id="KW-1185">Reference proteome</keyword>
<reference evidence="1 2" key="1">
    <citation type="submission" date="2024-01" db="EMBL/GenBank/DDBJ databases">
        <title>Seven novel Bacillus-like species.</title>
        <authorList>
            <person name="Liu G."/>
        </authorList>
    </citation>
    <scope>NUCLEOTIDE SEQUENCE [LARGE SCALE GENOMIC DNA]</scope>
    <source>
        <strain evidence="1 2">FJAT-51639</strain>
    </source>
</reference>
<dbReference type="EMBL" id="JBAWSX010000008">
    <property type="protein sequence ID" value="MEI4802594.1"/>
    <property type="molecule type" value="Genomic_DNA"/>
</dbReference>
<protein>
    <recommendedName>
        <fullName evidence="3">Phage protein</fullName>
    </recommendedName>
</protein>
<evidence type="ECO:0000313" key="1">
    <source>
        <dbReference type="EMBL" id="MEI4802594.1"/>
    </source>
</evidence>
<evidence type="ECO:0000313" key="2">
    <source>
        <dbReference type="Proteomes" id="UP001372526"/>
    </source>
</evidence>
<dbReference type="RefSeq" id="WP_336473108.1">
    <property type="nucleotide sequence ID" value="NZ_JBAWSX010000008.1"/>
</dbReference>
<evidence type="ECO:0008006" key="3">
    <source>
        <dbReference type="Google" id="ProtNLM"/>
    </source>
</evidence>
<sequence length="74" mass="8374">MAQTIDYKAPVPFFDELTQFDGSLYIDRTAGEVTAKCDQEAADFMALNLMHDMVTGRRNVKDARRFISGILGWL</sequence>
<name>A0ABU8FKW5_9BACI</name>
<organism evidence="1 2">
    <name type="scientific">Bacillus bruguierae</name>
    <dbReference type="NCBI Taxonomy" id="3127667"/>
    <lineage>
        <taxon>Bacteria</taxon>
        <taxon>Bacillati</taxon>
        <taxon>Bacillota</taxon>
        <taxon>Bacilli</taxon>
        <taxon>Bacillales</taxon>
        <taxon>Bacillaceae</taxon>
        <taxon>Bacillus</taxon>
    </lineage>
</organism>
<comment type="caution">
    <text evidence="1">The sequence shown here is derived from an EMBL/GenBank/DDBJ whole genome shotgun (WGS) entry which is preliminary data.</text>
</comment>
<accession>A0ABU8FKW5</accession>
<gene>
    <name evidence="1" type="ORF">WAZ07_14965</name>
</gene>